<gene>
    <name evidence="6" type="ORF">N7494_000911</name>
</gene>
<dbReference type="InterPro" id="IPR029063">
    <property type="entry name" value="SAM-dependent_MTases_sf"/>
</dbReference>
<organism evidence="6 7">
    <name type="scientific">Penicillium frequentans</name>
    <dbReference type="NCBI Taxonomy" id="3151616"/>
    <lineage>
        <taxon>Eukaryota</taxon>
        <taxon>Fungi</taxon>
        <taxon>Dikarya</taxon>
        <taxon>Ascomycota</taxon>
        <taxon>Pezizomycotina</taxon>
        <taxon>Eurotiomycetes</taxon>
        <taxon>Eurotiomycetidae</taxon>
        <taxon>Eurotiales</taxon>
        <taxon>Aspergillaceae</taxon>
        <taxon>Penicillium</taxon>
    </lineage>
</organism>
<dbReference type="InterPro" id="IPR016461">
    <property type="entry name" value="COMT-like"/>
</dbReference>
<name>A0AAD6GK89_9EURO</name>
<dbReference type="PANTHER" id="PTHR43712">
    <property type="entry name" value="PUTATIVE (AFU_ORTHOLOGUE AFUA_4G14580)-RELATED"/>
    <property type="match status" value="1"/>
</dbReference>
<feature type="active site" description="Proton acceptor" evidence="4">
    <location>
        <position position="307"/>
    </location>
</feature>
<proteinExistence type="predicted"/>
<dbReference type="Pfam" id="PF00891">
    <property type="entry name" value="Methyltransf_2"/>
    <property type="match status" value="1"/>
</dbReference>
<reference evidence="6 7" key="1">
    <citation type="journal article" date="2023" name="IMA Fungus">
        <title>Comparative genomic study of the Penicillium genus elucidates a diverse pangenome and 15 lateral gene transfer events.</title>
        <authorList>
            <person name="Petersen C."/>
            <person name="Sorensen T."/>
            <person name="Nielsen M.R."/>
            <person name="Sondergaard T.E."/>
            <person name="Sorensen J.L."/>
            <person name="Fitzpatrick D.A."/>
            <person name="Frisvad J.C."/>
            <person name="Nielsen K.L."/>
        </authorList>
    </citation>
    <scope>NUCLEOTIDE SEQUENCE [LARGE SCALE GENOMIC DNA]</scope>
    <source>
        <strain evidence="6 7">IBT 35679</strain>
    </source>
</reference>
<evidence type="ECO:0000313" key="6">
    <source>
        <dbReference type="EMBL" id="KAJ5556996.1"/>
    </source>
</evidence>
<dbReference type="Gene3D" id="1.10.10.10">
    <property type="entry name" value="Winged helix-like DNA-binding domain superfamily/Winged helix DNA-binding domain"/>
    <property type="match status" value="1"/>
</dbReference>
<dbReference type="InterPro" id="IPR036388">
    <property type="entry name" value="WH-like_DNA-bd_sf"/>
</dbReference>
<dbReference type="Proteomes" id="UP001220324">
    <property type="component" value="Unassembled WGS sequence"/>
</dbReference>
<protein>
    <submittedName>
        <fullName evidence="6">O-methyltransferase</fullName>
    </submittedName>
</protein>
<dbReference type="PROSITE" id="PS51683">
    <property type="entry name" value="SAM_OMT_II"/>
    <property type="match status" value="1"/>
</dbReference>
<dbReference type="SUPFAM" id="SSF46785">
    <property type="entry name" value="Winged helix' DNA-binding domain"/>
    <property type="match status" value="1"/>
</dbReference>
<sequence length="399" mass="43893">MTKPSQAVSAILDAISSARIALNKNEPGSRESLIDHSRALIATLEIPSEFIQRTFWAEPAQSAIIRLAVDVKLFQHLQEAANASLSLSSLSQKTGVDATLLSSLARHLVAMKLITFDNGAFHATKMSNDLAADNFQHGICYCYDVVRPSVNAFPAFLKRIKYKSPSTDGTDVPFHDGHKTQLPFFEWLVATPPHLHQFDSFMSAYRAGKPNWYDFYPVSERIIEGFDSSTSDVLLVDVGGGRGHDAASFAAQYTSHPGKIVMQDREPVIASLLAQGSSQCFQAEVHNFFTPQPIKGARVYYLHSILHDWGDADSVKILESLVPALKKGYSRVLLNEIVVNEEEPTLAATSMDLMMLAHFGVRERTEAELGSLLTKAKLRLVKAFSFPGVAESLIEAELA</sequence>
<dbReference type="GO" id="GO:0008171">
    <property type="term" value="F:O-methyltransferase activity"/>
    <property type="evidence" value="ECO:0007669"/>
    <property type="project" value="InterPro"/>
</dbReference>
<dbReference type="GO" id="GO:0044550">
    <property type="term" value="P:secondary metabolite biosynthetic process"/>
    <property type="evidence" value="ECO:0007669"/>
    <property type="project" value="UniProtKB-ARBA"/>
</dbReference>
<dbReference type="Gene3D" id="3.40.50.150">
    <property type="entry name" value="Vaccinia Virus protein VP39"/>
    <property type="match status" value="1"/>
</dbReference>
<dbReference type="PANTHER" id="PTHR43712:SF1">
    <property type="entry name" value="HYPOTHETICAL O-METHYLTRANSFERASE (EUROFUNG)-RELATED"/>
    <property type="match status" value="1"/>
</dbReference>
<dbReference type="InterPro" id="IPR036390">
    <property type="entry name" value="WH_DNA-bd_sf"/>
</dbReference>
<comment type="caution">
    <text evidence="6">The sequence shown here is derived from an EMBL/GenBank/DDBJ whole genome shotgun (WGS) entry which is preliminary data.</text>
</comment>
<evidence type="ECO:0000256" key="1">
    <source>
        <dbReference type="ARBA" id="ARBA00022603"/>
    </source>
</evidence>
<keyword evidence="2" id="KW-0808">Transferase</keyword>
<dbReference type="PIRSF" id="PIRSF005739">
    <property type="entry name" value="O-mtase"/>
    <property type="match status" value="1"/>
</dbReference>
<evidence type="ECO:0000256" key="2">
    <source>
        <dbReference type="ARBA" id="ARBA00022679"/>
    </source>
</evidence>
<dbReference type="SUPFAM" id="SSF53335">
    <property type="entry name" value="S-adenosyl-L-methionine-dependent methyltransferases"/>
    <property type="match status" value="1"/>
</dbReference>
<keyword evidence="1" id="KW-0489">Methyltransferase</keyword>
<evidence type="ECO:0000259" key="5">
    <source>
        <dbReference type="Pfam" id="PF00891"/>
    </source>
</evidence>
<keyword evidence="3" id="KW-0949">S-adenosyl-L-methionine</keyword>
<dbReference type="EMBL" id="JAQIZZ010000001">
    <property type="protein sequence ID" value="KAJ5556996.1"/>
    <property type="molecule type" value="Genomic_DNA"/>
</dbReference>
<evidence type="ECO:0000313" key="7">
    <source>
        <dbReference type="Proteomes" id="UP001220324"/>
    </source>
</evidence>
<dbReference type="AlphaFoldDB" id="A0AAD6GK89"/>
<feature type="domain" description="O-methyltransferase C-terminal" evidence="5">
    <location>
        <begin position="220"/>
        <end position="376"/>
    </location>
</feature>
<accession>A0AAD6GK89</accession>
<evidence type="ECO:0000256" key="4">
    <source>
        <dbReference type="PIRSR" id="PIRSR005739-1"/>
    </source>
</evidence>
<dbReference type="GO" id="GO:0032259">
    <property type="term" value="P:methylation"/>
    <property type="evidence" value="ECO:0007669"/>
    <property type="project" value="UniProtKB-KW"/>
</dbReference>
<dbReference type="InterPro" id="IPR001077">
    <property type="entry name" value="COMT_C"/>
</dbReference>
<keyword evidence="7" id="KW-1185">Reference proteome</keyword>
<evidence type="ECO:0000256" key="3">
    <source>
        <dbReference type="ARBA" id="ARBA00022691"/>
    </source>
</evidence>